<accession>A0A5K1JEL1</accession>
<proteinExistence type="predicted"/>
<reference evidence="1 2" key="1">
    <citation type="submission" date="2019-10" db="EMBL/GenBank/DDBJ databases">
        <authorList>
            <person name="Wolf R A."/>
        </authorList>
    </citation>
    <scope>NUCLEOTIDE SEQUENCE [LARGE SCALE GENOMIC DNA]</scope>
    <source>
        <strain evidence="1">Collinsella_aerofaciens_AK_138A</strain>
    </source>
</reference>
<evidence type="ECO:0000313" key="2">
    <source>
        <dbReference type="Proteomes" id="UP000330807"/>
    </source>
</evidence>
<dbReference type="Proteomes" id="UP000330807">
    <property type="component" value="Unassembled WGS sequence"/>
</dbReference>
<evidence type="ECO:0000313" key="1">
    <source>
        <dbReference type="EMBL" id="VWM02393.1"/>
    </source>
</evidence>
<protein>
    <submittedName>
        <fullName evidence="1">Anti_R_Lar: restriction alleviation protein, Lar family</fullName>
    </submittedName>
</protein>
<dbReference type="EMBL" id="CABWIH010000058">
    <property type="protein sequence ID" value="VWM02393.1"/>
    <property type="molecule type" value="Genomic_DNA"/>
</dbReference>
<sequence>MIELKPCPFCGQPIDKKPYTRPVAGQWIRQGVIKCDCGVEMRIHVISEQTINRWRVGGYKPKDVYAVYKGDVNDTDAVIKFTKDALIKAWNSRSDNA</sequence>
<name>A0A5K1JEL1_9ACTN</name>
<gene>
    <name evidence="1" type="ORF">LMKDKBCB_02286</name>
</gene>
<organism evidence="1 2">
    <name type="scientific">Collinsella aerofaciens</name>
    <dbReference type="NCBI Taxonomy" id="74426"/>
    <lineage>
        <taxon>Bacteria</taxon>
        <taxon>Bacillati</taxon>
        <taxon>Actinomycetota</taxon>
        <taxon>Coriobacteriia</taxon>
        <taxon>Coriobacteriales</taxon>
        <taxon>Coriobacteriaceae</taxon>
        <taxon>Collinsella</taxon>
    </lineage>
</organism>
<dbReference type="AlphaFoldDB" id="A0A5K1JEL1"/>
<dbReference type="RefSeq" id="WP_156064209.1">
    <property type="nucleotide sequence ID" value="NZ_CABWIH010000058.1"/>
</dbReference>